<dbReference type="Gene3D" id="3.50.50.60">
    <property type="entry name" value="FAD/NAD(P)-binding domain"/>
    <property type="match status" value="2"/>
</dbReference>
<dbReference type="RefSeq" id="WP_014958332.1">
    <property type="nucleotide sequence ID" value="NC_018645.1"/>
</dbReference>
<dbReference type="Pfam" id="PF07992">
    <property type="entry name" value="Pyr_redox_2"/>
    <property type="match status" value="1"/>
</dbReference>
<keyword evidence="3" id="KW-0285">Flavoprotein</keyword>
<feature type="domain" description="FAD/NAD(P)-binding" evidence="5">
    <location>
        <begin position="6"/>
        <end position="302"/>
    </location>
</feature>
<dbReference type="Proteomes" id="UP000007347">
    <property type="component" value="Chromosome"/>
</dbReference>
<dbReference type="GO" id="GO:0016491">
    <property type="term" value="F:oxidoreductase activity"/>
    <property type="evidence" value="ECO:0007669"/>
    <property type="project" value="InterPro"/>
</dbReference>
<dbReference type="PANTHER" id="PTHR43429:SF3">
    <property type="entry name" value="NITRITE REDUCTASE [NAD(P)H]"/>
    <property type="match status" value="1"/>
</dbReference>
<sequence length="343" mass="38761">MPFKDHYVIIGNGPAGNHAAAILRENNKDARITIISDECIAFYYKPKLTRFIAGEINKEELMVTSLESYRKKNIRLRCGQAVERIDPDSKTLFLQHMEKISYSRLIIASGSRARVLPSMSRYSDHLKFVTSYADVIEYKEKIQKAKDFFVFGGDLVGFKFLRMLTDMGKTVTVLIYPNAFWPYNLTDAMLKQIVGSLSKYTSDIIVKDDISTIDAQNGSYRVKTQKGIEKNVDMVFSFNGLSPNIDFAKGSGIDTDHGILVDEYLRTNIDGIYACGSCAQIYNRDIQSYTVSIGWPNAVAQGETVALNLLGDHKVVESTGRKYFDLEGVKIKTTWWEDIDDEL</sequence>
<proteinExistence type="inferred from homology"/>
<evidence type="ECO:0000259" key="5">
    <source>
        <dbReference type="Pfam" id="PF07992"/>
    </source>
</evidence>
<protein>
    <submittedName>
        <fullName evidence="6">FAD-dependent pyridine nucleotide-disulfide oxidoreductase</fullName>
    </submittedName>
</protein>
<dbReference type="AlphaFoldDB" id="K0NM76"/>
<dbReference type="HOGENOM" id="CLU_003291_4_4_7"/>
<organism evidence="6 7">
    <name type="scientific">Desulfobacula toluolica (strain DSM 7467 / Tol2)</name>
    <dbReference type="NCBI Taxonomy" id="651182"/>
    <lineage>
        <taxon>Bacteria</taxon>
        <taxon>Pseudomonadati</taxon>
        <taxon>Thermodesulfobacteriota</taxon>
        <taxon>Desulfobacteria</taxon>
        <taxon>Desulfobacterales</taxon>
        <taxon>Desulfobacteraceae</taxon>
        <taxon>Desulfobacula</taxon>
    </lineage>
</organism>
<reference evidence="6 7" key="1">
    <citation type="journal article" date="2013" name="Environ. Microbiol.">
        <title>Complete genome, catabolic sub-proteomes and key-metabolites of Desulfobacula toluolica Tol2, a marine, aromatic compound-degrading, sulfate-reducing bacterium.</title>
        <authorList>
            <person name="Wohlbrand L."/>
            <person name="Jacob J.H."/>
            <person name="Kube M."/>
            <person name="Mussmann M."/>
            <person name="Jarling R."/>
            <person name="Beck A."/>
            <person name="Amann R."/>
            <person name="Wilkes H."/>
            <person name="Reinhardt R."/>
            <person name="Rabus R."/>
        </authorList>
    </citation>
    <scope>NUCLEOTIDE SEQUENCE [LARGE SCALE GENOMIC DNA]</scope>
    <source>
        <strain evidence="7">DSM 7467 / Tol2</strain>
    </source>
</reference>
<gene>
    <name evidence="6" type="ordered locus">TOL2_C29640</name>
</gene>
<dbReference type="EMBL" id="FO203503">
    <property type="protein sequence ID" value="CCK81123.1"/>
    <property type="molecule type" value="Genomic_DNA"/>
</dbReference>
<comment type="cofactor">
    <cofactor evidence="1">
        <name>FAD</name>
        <dbReference type="ChEBI" id="CHEBI:57692"/>
    </cofactor>
</comment>
<dbReference type="InterPro" id="IPR036188">
    <property type="entry name" value="FAD/NAD-bd_sf"/>
</dbReference>
<dbReference type="OrthoDB" id="9769238at2"/>
<accession>K0NM76</accession>
<evidence type="ECO:0000256" key="2">
    <source>
        <dbReference type="ARBA" id="ARBA00006442"/>
    </source>
</evidence>
<evidence type="ECO:0000256" key="4">
    <source>
        <dbReference type="ARBA" id="ARBA00022827"/>
    </source>
</evidence>
<evidence type="ECO:0000313" key="7">
    <source>
        <dbReference type="Proteomes" id="UP000007347"/>
    </source>
</evidence>
<dbReference type="PANTHER" id="PTHR43429">
    <property type="entry name" value="PYRIDINE NUCLEOTIDE-DISULFIDE OXIDOREDUCTASE DOMAIN-CONTAINING"/>
    <property type="match status" value="1"/>
</dbReference>
<evidence type="ECO:0000256" key="1">
    <source>
        <dbReference type="ARBA" id="ARBA00001974"/>
    </source>
</evidence>
<name>K0NM76_DESTT</name>
<dbReference type="InterPro" id="IPR023753">
    <property type="entry name" value="FAD/NAD-binding_dom"/>
</dbReference>
<evidence type="ECO:0000313" key="6">
    <source>
        <dbReference type="EMBL" id="CCK81123.1"/>
    </source>
</evidence>
<dbReference type="STRING" id="651182.TOL2_C29640"/>
<dbReference type="KEGG" id="dto:TOL2_C29640"/>
<dbReference type="SUPFAM" id="SSF51905">
    <property type="entry name" value="FAD/NAD(P)-binding domain"/>
    <property type="match status" value="2"/>
</dbReference>
<comment type="similarity">
    <text evidence="2">Belongs to the FAD-dependent oxidoreductase family.</text>
</comment>
<dbReference type="PRINTS" id="PR00368">
    <property type="entry name" value="FADPNR"/>
</dbReference>
<keyword evidence="7" id="KW-1185">Reference proteome</keyword>
<dbReference type="PRINTS" id="PR00469">
    <property type="entry name" value="PNDRDTASEII"/>
</dbReference>
<keyword evidence="4" id="KW-0274">FAD</keyword>
<evidence type="ECO:0000256" key="3">
    <source>
        <dbReference type="ARBA" id="ARBA00022630"/>
    </source>
</evidence>
<dbReference type="InterPro" id="IPR050260">
    <property type="entry name" value="FAD-bd_OxRdtase"/>
</dbReference>